<dbReference type="EMBL" id="JACSDY010000001">
    <property type="protein sequence ID" value="KAF7437766.1"/>
    <property type="molecule type" value="Genomic_DNA"/>
</dbReference>
<evidence type="ECO:0000313" key="1">
    <source>
        <dbReference type="EMBL" id="KAF7437766.1"/>
    </source>
</evidence>
<protein>
    <submittedName>
        <fullName evidence="1">Uncharacterized protein</fullName>
    </submittedName>
</protein>
<reference evidence="1" key="1">
    <citation type="journal article" date="2020" name="G3 (Bethesda)">
        <title>High-Quality Assemblies for Three Invasive Social Wasps from the &lt;i&gt;Vespula&lt;/i&gt; Genus.</title>
        <authorList>
            <person name="Harrop T.W.R."/>
            <person name="Guhlin J."/>
            <person name="McLaughlin G.M."/>
            <person name="Permina E."/>
            <person name="Stockwell P."/>
            <person name="Gilligan J."/>
            <person name="Le Lec M.F."/>
            <person name="Gruber M.A.M."/>
            <person name="Quinn O."/>
            <person name="Lovegrove M."/>
            <person name="Duncan E.J."/>
            <person name="Remnant E.J."/>
            <person name="Van Eeckhoven J."/>
            <person name="Graham B."/>
            <person name="Knapp R.A."/>
            <person name="Langford K.W."/>
            <person name="Kronenberg Z."/>
            <person name="Press M.O."/>
            <person name="Eacker S.M."/>
            <person name="Wilson-Rankin E.E."/>
            <person name="Purcell J."/>
            <person name="Lester P.J."/>
            <person name="Dearden P.K."/>
        </authorList>
    </citation>
    <scope>NUCLEOTIDE SEQUENCE</scope>
    <source>
        <strain evidence="1">Volc-1</strain>
    </source>
</reference>
<proteinExistence type="predicted"/>
<sequence length="113" mass="13054">MSYKATMATMVVLRRKRFMEDIIHERFSNDALDQQIHRTVPSANSDTNSEIYELSYLAGTWLINSREMEGYEPGASMVPNLYPPSKPLWLFFALTYATTFNQNPESLLRESIP</sequence>
<dbReference type="Proteomes" id="UP000600918">
    <property type="component" value="Unassembled WGS sequence"/>
</dbReference>
<comment type="caution">
    <text evidence="1">The sequence shown here is derived from an EMBL/GenBank/DDBJ whole genome shotgun (WGS) entry which is preliminary data.</text>
</comment>
<keyword evidence="2" id="KW-1185">Reference proteome</keyword>
<gene>
    <name evidence="1" type="ORF">H0235_000157</name>
</gene>
<name>A0A834UFJ7_VESPE</name>
<dbReference type="AlphaFoldDB" id="A0A834UFJ7"/>
<accession>A0A834UFJ7</accession>
<organism evidence="1 2">
    <name type="scientific">Vespula pensylvanica</name>
    <name type="common">Western yellow jacket</name>
    <name type="synonym">Wasp</name>
    <dbReference type="NCBI Taxonomy" id="30213"/>
    <lineage>
        <taxon>Eukaryota</taxon>
        <taxon>Metazoa</taxon>
        <taxon>Ecdysozoa</taxon>
        <taxon>Arthropoda</taxon>
        <taxon>Hexapoda</taxon>
        <taxon>Insecta</taxon>
        <taxon>Pterygota</taxon>
        <taxon>Neoptera</taxon>
        <taxon>Endopterygota</taxon>
        <taxon>Hymenoptera</taxon>
        <taxon>Apocrita</taxon>
        <taxon>Aculeata</taxon>
        <taxon>Vespoidea</taxon>
        <taxon>Vespidae</taxon>
        <taxon>Vespinae</taxon>
        <taxon>Vespula</taxon>
    </lineage>
</organism>
<evidence type="ECO:0000313" key="2">
    <source>
        <dbReference type="Proteomes" id="UP000600918"/>
    </source>
</evidence>